<name>A0A632TWE8_SALER</name>
<dbReference type="AlphaFoldDB" id="A0A632TWE8"/>
<comment type="caution">
    <text evidence="1">The sequence shown here is derived from an EMBL/GenBank/DDBJ whole genome shotgun (WGS) entry which is preliminary data.</text>
</comment>
<proteinExistence type="predicted"/>
<accession>A0A632TWE8</accession>
<organism evidence="1">
    <name type="scientific">Salmonella enterica subsp. arizonae</name>
    <dbReference type="NCBI Taxonomy" id="59203"/>
    <lineage>
        <taxon>Bacteria</taxon>
        <taxon>Pseudomonadati</taxon>
        <taxon>Pseudomonadota</taxon>
        <taxon>Gammaproteobacteria</taxon>
        <taxon>Enterobacterales</taxon>
        <taxon>Enterobacteriaceae</taxon>
        <taxon>Salmonella</taxon>
    </lineage>
</organism>
<dbReference type="EMBL" id="AAMGFJ010000002">
    <property type="protein sequence ID" value="EDH0569303.1"/>
    <property type="molecule type" value="Genomic_DNA"/>
</dbReference>
<protein>
    <submittedName>
        <fullName evidence="1">Uncharacterized protein</fullName>
    </submittedName>
</protein>
<gene>
    <name evidence="1" type="ORF">AHX45_03425</name>
</gene>
<sequence>MIRVSDKSVWNRFERRLRRPSGRGPGMGRVIRSQHRGRLEDDVYKRADSCQRYPVLRIIK</sequence>
<evidence type="ECO:0000313" key="1">
    <source>
        <dbReference type="EMBL" id="EDH0569303.1"/>
    </source>
</evidence>
<reference evidence="1" key="1">
    <citation type="submission" date="2018-07" db="EMBL/GenBank/DDBJ databases">
        <authorList>
            <consortium name="GenomeTrakr network: Whole genome sequencing for foodborne pathogen traceback"/>
        </authorList>
    </citation>
    <scope>NUCLEOTIDE SEQUENCE</scope>
    <source>
        <strain evidence="1">FDA00001204</strain>
    </source>
</reference>